<keyword evidence="2" id="KW-1185">Reference proteome</keyword>
<dbReference type="OrthoDB" id="8431028at2"/>
<name>A0A1J6I1T3_9HYPH</name>
<dbReference type="Proteomes" id="UP000182985">
    <property type="component" value="Unassembled WGS sequence"/>
</dbReference>
<protein>
    <submittedName>
        <fullName evidence="1">Uncharacterized protein</fullName>
    </submittedName>
</protein>
<gene>
    <name evidence="1" type="ORF">BLA27_06085</name>
</gene>
<evidence type="ECO:0000313" key="1">
    <source>
        <dbReference type="EMBL" id="OIS94503.1"/>
    </source>
</evidence>
<dbReference type="EMBL" id="MOEC01000004">
    <property type="protein sequence ID" value="OIS94503.1"/>
    <property type="molecule type" value="Genomic_DNA"/>
</dbReference>
<proteinExistence type="predicted"/>
<comment type="caution">
    <text evidence="1">The sequence shown here is derived from an EMBL/GenBank/DDBJ whole genome shotgun (WGS) entry which is preliminary data.</text>
</comment>
<organism evidence="1 2">
    <name type="scientific">Brucella cytisi</name>
    <dbReference type="NCBI Taxonomy" id="407152"/>
    <lineage>
        <taxon>Bacteria</taxon>
        <taxon>Pseudomonadati</taxon>
        <taxon>Pseudomonadota</taxon>
        <taxon>Alphaproteobacteria</taxon>
        <taxon>Hyphomicrobiales</taxon>
        <taxon>Brucellaceae</taxon>
        <taxon>Brucella/Ochrobactrum group</taxon>
        <taxon>Brucella</taxon>
    </lineage>
</organism>
<accession>A0A1J6I1T3</accession>
<reference evidence="1 2" key="1">
    <citation type="submission" date="2016-10" db="EMBL/GenBank/DDBJ databases">
        <title>The Draft Genome Sequence of the Potato Rhizosphere Bacteria Ochrobactrum sp. IPA7.2.</title>
        <authorList>
            <person name="Gogoleva N.E."/>
            <person name="Khlopko Y.A."/>
            <person name="Burygin G.L."/>
            <person name="Plotnikov A.O."/>
        </authorList>
    </citation>
    <scope>NUCLEOTIDE SEQUENCE [LARGE SCALE GENOMIC DNA]</scope>
    <source>
        <strain evidence="1 2">IPA7.2</strain>
    </source>
</reference>
<evidence type="ECO:0000313" key="2">
    <source>
        <dbReference type="Proteomes" id="UP000182985"/>
    </source>
</evidence>
<dbReference type="AlphaFoldDB" id="A0A1J6I1T3"/>
<sequence length="443" mass="49552">MAMRRFFHLAALGICLAFLSPGLMNLAFAEENLPRLLPEPGVSAHIERRKEGYVLTQPDGSKLVLLDSDWLNGLDGPVSFETGDYDFDGYTDFSLGAREAGSLDVGVALYLYDPKAKAFSPLIIEDELGGKLNCGELWNVERIPERKLIKSSCSLDGHYNRVDILSIDRDGKVRLVEQSRPEEQMSGWPYLMKPMRMVTYDAQGNSVLEMPLAPDEMEQDWKVPVEKLALYSDPDRQSATSSYLAKGDKARKLVSAGDGWMKIAYLAKTGPLEGWISLKEAYDLAAWQAENGQKPQSLQLGLADYSDVDKDQDYYKHLFTLTLANESREAVELGYGELHLIFTSADGQQTTHKLYDLFNKTLEPGKSETLDDNPVQKRGGQFVIYHPVGDDDAYSPFFPEGLTTGKYKIRPILTGPNLKSPIYGQDEIEMDYPPKLPDSLIEP</sequence>